<sequence length="88" mass="9939">MRVYFLADRQSVRQAGHRPVRIKRRGEAKPASPFDPNRVESNYQNDSCKFGKGILPKITDSLSPGAAIPGEKRRLQTFNVLCQPRIMA</sequence>
<dbReference type="RefSeq" id="WP_133193361.1">
    <property type="nucleotide sequence ID" value="NZ_JBHUCW010000001.1"/>
</dbReference>
<dbReference type="EMBL" id="SMRP01000001">
    <property type="protein sequence ID" value="TDG26314.1"/>
    <property type="molecule type" value="Genomic_DNA"/>
</dbReference>
<comment type="caution">
    <text evidence="2">The sequence shown here is derived from an EMBL/GenBank/DDBJ whole genome shotgun (WGS) entry which is preliminary data.</text>
</comment>
<dbReference type="AlphaFoldDB" id="A0A4V2ZZQ1"/>
<evidence type="ECO:0000313" key="3">
    <source>
        <dbReference type="Proteomes" id="UP000295722"/>
    </source>
</evidence>
<accession>A0A4V2ZZQ1</accession>
<feature type="compositionally biased region" description="Basic residues" evidence="1">
    <location>
        <begin position="16"/>
        <end position="26"/>
    </location>
</feature>
<reference evidence="2 3" key="1">
    <citation type="submission" date="2019-03" db="EMBL/GenBank/DDBJ databases">
        <title>Paraburkholderia sp. 4M-K11, isolated from subtropical forest soil.</title>
        <authorList>
            <person name="Gao Z.-H."/>
            <person name="Qiu L.-H."/>
        </authorList>
    </citation>
    <scope>NUCLEOTIDE SEQUENCE [LARGE SCALE GENOMIC DNA]</scope>
    <source>
        <strain evidence="2 3">4M-K11</strain>
    </source>
</reference>
<name>A0A4V2ZZQ1_9BURK</name>
<evidence type="ECO:0000256" key="1">
    <source>
        <dbReference type="SAM" id="MobiDB-lite"/>
    </source>
</evidence>
<organism evidence="2 3">
    <name type="scientific">Paraburkholderia silviterrae</name>
    <dbReference type="NCBI Taxonomy" id="2528715"/>
    <lineage>
        <taxon>Bacteria</taxon>
        <taxon>Pseudomonadati</taxon>
        <taxon>Pseudomonadota</taxon>
        <taxon>Betaproteobacteria</taxon>
        <taxon>Burkholderiales</taxon>
        <taxon>Burkholderiaceae</taxon>
        <taxon>Paraburkholderia</taxon>
    </lineage>
</organism>
<evidence type="ECO:0000313" key="2">
    <source>
        <dbReference type="EMBL" id="TDG26314.1"/>
    </source>
</evidence>
<keyword evidence="3" id="KW-1185">Reference proteome</keyword>
<gene>
    <name evidence="2" type="ORF">EYW47_02895</name>
</gene>
<proteinExistence type="predicted"/>
<dbReference type="Proteomes" id="UP000295722">
    <property type="component" value="Unassembled WGS sequence"/>
</dbReference>
<feature type="region of interest" description="Disordered" evidence="1">
    <location>
        <begin position="16"/>
        <end position="42"/>
    </location>
</feature>
<protein>
    <submittedName>
        <fullName evidence="2">Uncharacterized protein</fullName>
    </submittedName>
</protein>